<keyword evidence="10" id="KW-1185">Reference proteome</keyword>
<evidence type="ECO:0000256" key="5">
    <source>
        <dbReference type="ARBA" id="ARBA00022801"/>
    </source>
</evidence>
<evidence type="ECO:0000313" key="10">
    <source>
        <dbReference type="Proteomes" id="UP000317648"/>
    </source>
</evidence>
<dbReference type="Pfam" id="PF01470">
    <property type="entry name" value="Peptidase_C15"/>
    <property type="match status" value="1"/>
</dbReference>
<dbReference type="InterPro" id="IPR036440">
    <property type="entry name" value="Peptidase_C15-like_sf"/>
</dbReference>
<sequence>MSKVLLTAFGEYGEWAQNASWLAVVALTRNLPDDLQLTTRLYPVDFDLALPQLTQELAKNYDYVLHVGQSPGSSRIQLEAIGLNIAGRVEQQPHEFQPLAEGGPVAYQSALPLGDYTLKIREQGIPVEVSHHAGVYLCNAFLYWTHHQAAVQQLQTQATFVHLPLATSQVVGMRREYPSLPSETAAQALLILLQELAGPAKLA</sequence>
<dbReference type="GO" id="GO:0016920">
    <property type="term" value="F:pyroglutamyl-peptidase activity"/>
    <property type="evidence" value="ECO:0007669"/>
    <property type="project" value="InterPro"/>
</dbReference>
<accession>A0A518DN44</accession>
<evidence type="ECO:0000256" key="2">
    <source>
        <dbReference type="ARBA" id="ARBA00019191"/>
    </source>
</evidence>
<evidence type="ECO:0000256" key="7">
    <source>
        <dbReference type="ARBA" id="ARBA00030836"/>
    </source>
</evidence>
<organism evidence="9 10">
    <name type="scientific">Lignipirellula cremea</name>
    <dbReference type="NCBI Taxonomy" id="2528010"/>
    <lineage>
        <taxon>Bacteria</taxon>
        <taxon>Pseudomonadati</taxon>
        <taxon>Planctomycetota</taxon>
        <taxon>Planctomycetia</taxon>
        <taxon>Pirellulales</taxon>
        <taxon>Pirellulaceae</taxon>
        <taxon>Lignipirellula</taxon>
    </lineage>
</organism>
<keyword evidence="4" id="KW-0645">Protease</keyword>
<dbReference type="KEGG" id="lcre:Pla8534_10370"/>
<evidence type="ECO:0000313" key="9">
    <source>
        <dbReference type="EMBL" id="QDU93258.1"/>
    </source>
</evidence>
<dbReference type="GO" id="GO:0005829">
    <property type="term" value="C:cytosol"/>
    <property type="evidence" value="ECO:0007669"/>
    <property type="project" value="InterPro"/>
</dbReference>
<evidence type="ECO:0000256" key="6">
    <source>
        <dbReference type="ARBA" id="ARBA00022807"/>
    </source>
</evidence>
<proteinExistence type="inferred from homology"/>
<dbReference type="SUPFAM" id="SSF53182">
    <property type="entry name" value="Pyrrolidone carboxyl peptidase (pyroglutamate aminopeptidase)"/>
    <property type="match status" value="1"/>
</dbReference>
<dbReference type="PRINTS" id="PR00706">
    <property type="entry name" value="PYROGLUPTASE"/>
</dbReference>
<dbReference type="InterPro" id="IPR016125">
    <property type="entry name" value="Peptidase_C15-like"/>
</dbReference>
<dbReference type="OrthoDB" id="9779738at2"/>
<comment type="similarity">
    <text evidence="1">Belongs to the peptidase C15 family.</text>
</comment>
<dbReference type="PANTHER" id="PTHR23402:SF1">
    <property type="entry name" value="PYROGLUTAMYL-PEPTIDASE I"/>
    <property type="match status" value="1"/>
</dbReference>
<evidence type="ECO:0000256" key="4">
    <source>
        <dbReference type="ARBA" id="ARBA00022670"/>
    </source>
</evidence>
<keyword evidence="6" id="KW-0788">Thiol protease</keyword>
<dbReference type="AlphaFoldDB" id="A0A518DN44"/>
<name>A0A518DN44_9BACT</name>
<evidence type="ECO:0000256" key="3">
    <source>
        <dbReference type="ARBA" id="ARBA00022490"/>
    </source>
</evidence>
<dbReference type="PIRSF" id="PIRSF015592">
    <property type="entry name" value="Prld-crbxl_pptds"/>
    <property type="match status" value="1"/>
</dbReference>
<evidence type="ECO:0000256" key="1">
    <source>
        <dbReference type="ARBA" id="ARBA00006641"/>
    </source>
</evidence>
<dbReference type="RefSeq" id="WP_145049908.1">
    <property type="nucleotide sequence ID" value="NZ_CP036433.1"/>
</dbReference>
<reference evidence="9 10" key="1">
    <citation type="submission" date="2019-02" db="EMBL/GenBank/DDBJ databases">
        <title>Deep-cultivation of Planctomycetes and their phenomic and genomic characterization uncovers novel biology.</title>
        <authorList>
            <person name="Wiegand S."/>
            <person name="Jogler M."/>
            <person name="Boedeker C."/>
            <person name="Pinto D."/>
            <person name="Vollmers J."/>
            <person name="Rivas-Marin E."/>
            <person name="Kohn T."/>
            <person name="Peeters S.H."/>
            <person name="Heuer A."/>
            <person name="Rast P."/>
            <person name="Oberbeckmann S."/>
            <person name="Bunk B."/>
            <person name="Jeske O."/>
            <person name="Meyerdierks A."/>
            <person name="Storesund J.E."/>
            <person name="Kallscheuer N."/>
            <person name="Luecker S."/>
            <person name="Lage O.M."/>
            <person name="Pohl T."/>
            <person name="Merkel B.J."/>
            <person name="Hornburger P."/>
            <person name="Mueller R.-W."/>
            <person name="Bruemmer F."/>
            <person name="Labrenz M."/>
            <person name="Spormann A.M."/>
            <person name="Op den Camp H."/>
            <person name="Overmann J."/>
            <person name="Amann R."/>
            <person name="Jetten M.S.M."/>
            <person name="Mascher T."/>
            <person name="Medema M.H."/>
            <person name="Devos D.P."/>
            <person name="Kaster A.-K."/>
            <person name="Ovreas L."/>
            <person name="Rohde M."/>
            <person name="Galperin M.Y."/>
            <person name="Jogler C."/>
        </authorList>
    </citation>
    <scope>NUCLEOTIDE SEQUENCE [LARGE SCALE GENOMIC DNA]</scope>
    <source>
        <strain evidence="9 10">Pla85_3_4</strain>
    </source>
</reference>
<evidence type="ECO:0000256" key="8">
    <source>
        <dbReference type="ARBA" id="ARBA00031559"/>
    </source>
</evidence>
<dbReference type="Gene3D" id="3.40.630.20">
    <property type="entry name" value="Peptidase C15, pyroglutamyl peptidase I-like"/>
    <property type="match status" value="1"/>
</dbReference>
<keyword evidence="5 9" id="KW-0378">Hydrolase</keyword>
<gene>
    <name evidence="9" type="primary">pcp</name>
    <name evidence="9" type="ORF">Pla8534_10370</name>
</gene>
<protein>
    <recommendedName>
        <fullName evidence="2">Pyrrolidone-carboxylate peptidase</fullName>
    </recommendedName>
    <alternativeName>
        <fullName evidence="7">5-oxoprolyl-peptidase</fullName>
    </alternativeName>
    <alternativeName>
        <fullName evidence="8">Pyroglutamyl-peptidase I</fullName>
    </alternativeName>
</protein>
<keyword evidence="3" id="KW-0963">Cytoplasm</keyword>
<dbReference type="GO" id="GO:0006508">
    <property type="term" value="P:proteolysis"/>
    <property type="evidence" value="ECO:0007669"/>
    <property type="project" value="UniProtKB-KW"/>
</dbReference>
<dbReference type="InterPro" id="IPR000816">
    <property type="entry name" value="Peptidase_C15"/>
</dbReference>
<dbReference type="Proteomes" id="UP000317648">
    <property type="component" value="Chromosome"/>
</dbReference>
<dbReference type="EMBL" id="CP036433">
    <property type="protein sequence ID" value="QDU93258.1"/>
    <property type="molecule type" value="Genomic_DNA"/>
</dbReference>
<dbReference type="PANTHER" id="PTHR23402">
    <property type="entry name" value="PROTEASE FAMILY C15 PYROGLUTAMYL-PEPTIDASE I-RELATED"/>
    <property type="match status" value="1"/>
</dbReference>